<feature type="transmembrane region" description="Helical" evidence="6">
    <location>
        <begin position="113"/>
        <end position="136"/>
    </location>
</feature>
<dbReference type="Pfam" id="PF02687">
    <property type="entry name" value="FtsX"/>
    <property type="match status" value="1"/>
</dbReference>
<organism evidence="8 9">
    <name type="scientific">Chryseosolibacter indicus</name>
    <dbReference type="NCBI Taxonomy" id="2782351"/>
    <lineage>
        <taxon>Bacteria</taxon>
        <taxon>Pseudomonadati</taxon>
        <taxon>Bacteroidota</taxon>
        <taxon>Cytophagia</taxon>
        <taxon>Cytophagales</taxon>
        <taxon>Chryseotaleaceae</taxon>
        <taxon>Chryseosolibacter</taxon>
    </lineage>
</organism>
<feature type="transmembrane region" description="Helical" evidence="6">
    <location>
        <begin position="157"/>
        <end position="183"/>
    </location>
</feature>
<reference evidence="8 9" key="1">
    <citation type="submission" date="2021-05" db="EMBL/GenBank/DDBJ databases">
        <title>A Polyphasic approach of four new species of the genus Ohtaekwangia: Ohtaekwangia histidinii sp. nov., Ohtaekwangia cretensis sp. nov., Ohtaekwangia indiensis sp. nov., Ohtaekwangia reichenbachii sp. nov. from diverse environment.</title>
        <authorList>
            <person name="Octaviana S."/>
        </authorList>
    </citation>
    <scope>NUCLEOTIDE SEQUENCE [LARGE SCALE GENOMIC DNA]</scope>
    <source>
        <strain evidence="8 9">PWU20</strain>
    </source>
</reference>
<sequence>LNIASNDPQKAIGEEVIFKSFGIRERRMTIVGVMKDFHYGKVDNLIEPTAFMFWIPGERAILNVKIRSTDMPATMAKIELLWKKHDSVHPLEAQFFDEAIEDAYNELSTMIKVIGFLSFIAISIASVGLLGMVIFTTEARLREISIRKVLGAHAGNLVFLLSRGFLSLLGVAALIAIPVTYLFFEKMVLTKFPFHEPIGFAELFAGLLAVLVIAFIMIGAQTLKAAQQNPAEVLKRE</sequence>
<name>A0ABS5VZQ4_9BACT</name>
<dbReference type="PANTHER" id="PTHR30572:SF18">
    <property type="entry name" value="ABC-TYPE MACROLIDE FAMILY EXPORT SYSTEM PERMEASE COMPONENT 2"/>
    <property type="match status" value="1"/>
</dbReference>
<evidence type="ECO:0000256" key="5">
    <source>
        <dbReference type="ARBA" id="ARBA00023136"/>
    </source>
</evidence>
<keyword evidence="2" id="KW-1003">Cell membrane</keyword>
<dbReference type="InterPro" id="IPR050250">
    <property type="entry name" value="Macrolide_Exporter_MacB"/>
</dbReference>
<keyword evidence="9" id="KW-1185">Reference proteome</keyword>
<comment type="caution">
    <text evidence="8">The sequence shown here is derived from an EMBL/GenBank/DDBJ whole genome shotgun (WGS) entry which is preliminary data.</text>
</comment>
<keyword evidence="4 6" id="KW-1133">Transmembrane helix</keyword>
<dbReference type="RefSeq" id="WP_367397540.1">
    <property type="nucleotide sequence ID" value="NZ_JAHESD010000109.1"/>
</dbReference>
<evidence type="ECO:0000259" key="7">
    <source>
        <dbReference type="Pfam" id="PF02687"/>
    </source>
</evidence>
<keyword evidence="5 6" id="KW-0472">Membrane</keyword>
<dbReference type="PANTHER" id="PTHR30572">
    <property type="entry name" value="MEMBRANE COMPONENT OF TRANSPORTER-RELATED"/>
    <property type="match status" value="1"/>
</dbReference>
<dbReference type="Proteomes" id="UP000772618">
    <property type="component" value="Unassembled WGS sequence"/>
</dbReference>
<evidence type="ECO:0000256" key="4">
    <source>
        <dbReference type="ARBA" id="ARBA00022989"/>
    </source>
</evidence>
<proteinExistence type="predicted"/>
<evidence type="ECO:0000256" key="3">
    <source>
        <dbReference type="ARBA" id="ARBA00022692"/>
    </source>
</evidence>
<evidence type="ECO:0000313" key="9">
    <source>
        <dbReference type="Proteomes" id="UP000772618"/>
    </source>
</evidence>
<comment type="subcellular location">
    <subcellularLocation>
        <location evidence="1">Cell membrane</location>
        <topology evidence="1">Multi-pass membrane protein</topology>
    </subcellularLocation>
</comment>
<dbReference type="EMBL" id="JAHESD010000109">
    <property type="protein sequence ID" value="MBT1706409.1"/>
    <property type="molecule type" value="Genomic_DNA"/>
</dbReference>
<evidence type="ECO:0000256" key="2">
    <source>
        <dbReference type="ARBA" id="ARBA00022475"/>
    </source>
</evidence>
<accession>A0ABS5VZQ4</accession>
<gene>
    <name evidence="8" type="ORF">KK060_24235</name>
</gene>
<feature type="transmembrane region" description="Helical" evidence="6">
    <location>
        <begin position="203"/>
        <end position="220"/>
    </location>
</feature>
<evidence type="ECO:0000256" key="6">
    <source>
        <dbReference type="SAM" id="Phobius"/>
    </source>
</evidence>
<evidence type="ECO:0000313" key="8">
    <source>
        <dbReference type="EMBL" id="MBT1706409.1"/>
    </source>
</evidence>
<feature type="non-terminal residue" evidence="8">
    <location>
        <position position="1"/>
    </location>
</feature>
<feature type="domain" description="ABC3 transporter permease C-terminal" evidence="7">
    <location>
        <begin position="116"/>
        <end position="230"/>
    </location>
</feature>
<keyword evidence="3 6" id="KW-0812">Transmembrane</keyword>
<protein>
    <submittedName>
        <fullName evidence="8">ABC transporter permease</fullName>
    </submittedName>
</protein>
<dbReference type="InterPro" id="IPR003838">
    <property type="entry name" value="ABC3_permease_C"/>
</dbReference>
<evidence type="ECO:0000256" key="1">
    <source>
        <dbReference type="ARBA" id="ARBA00004651"/>
    </source>
</evidence>